<dbReference type="EMBL" id="PSZD01000024">
    <property type="protein sequence ID" value="PPJ23384.1"/>
    <property type="molecule type" value="Genomic_DNA"/>
</dbReference>
<reference evidence="1 2" key="1">
    <citation type="submission" date="2018-02" db="EMBL/GenBank/DDBJ databases">
        <title>8 Nocardia nova and 1 Nocardia cyriacigeorgica strain used for evolution to TMP-SMX.</title>
        <authorList>
            <person name="Mehta H."/>
            <person name="Weng J."/>
            <person name="Shamoo Y."/>
        </authorList>
    </citation>
    <scope>NUCLEOTIDE SEQUENCE [LARGE SCALE GENOMIC DNA]</scope>
    <source>
        <strain evidence="1 2">BAA2227</strain>
    </source>
</reference>
<dbReference type="AlphaFoldDB" id="A0A2S5ZYP9"/>
<gene>
    <name evidence="1" type="ORF">C5F51_28495</name>
</gene>
<accession>A0A2S5ZYP9</accession>
<evidence type="ECO:0000313" key="2">
    <source>
        <dbReference type="Proteomes" id="UP000238356"/>
    </source>
</evidence>
<keyword evidence="2" id="KW-1185">Reference proteome</keyword>
<organism evidence="1 2">
    <name type="scientific">Nocardia nova</name>
    <dbReference type="NCBI Taxonomy" id="37330"/>
    <lineage>
        <taxon>Bacteria</taxon>
        <taxon>Bacillati</taxon>
        <taxon>Actinomycetota</taxon>
        <taxon>Actinomycetes</taxon>
        <taxon>Mycobacteriales</taxon>
        <taxon>Nocardiaceae</taxon>
        <taxon>Nocardia</taxon>
    </lineage>
</organism>
<proteinExistence type="predicted"/>
<name>A0A2S5ZYP9_9NOCA</name>
<dbReference type="RefSeq" id="WP_064909338.1">
    <property type="nucleotide sequence ID" value="NZ_JAUJFK010000014.1"/>
</dbReference>
<protein>
    <submittedName>
        <fullName evidence="1">Uncharacterized protein</fullName>
    </submittedName>
</protein>
<comment type="caution">
    <text evidence="1">The sequence shown here is derived from an EMBL/GenBank/DDBJ whole genome shotgun (WGS) entry which is preliminary data.</text>
</comment>
<dbReference type="Proteomes" id="UP000238356">
    <property type="component" value="Unassembled WGS sequence"/>
</dbReference>
<sequence length="179" mass="18632">MGLAAPAAAHTPVLLGSDDTVDALDTSPFAPIGTVSFAFYGRTSAVGDTRAVRIQLSRGEPFHAQLLIPDLAPENELPVPQLPRLSILGPDRAVTTLDNTARAPFFEPFTQTSYLTLADTASAAQAGTYTLVVTGSAPARFVIATGDTEQFGAPLVNATAATLSDVQTWYRTPPTSGTG</sequence>
<evidence type="ECO:0000313" key="1">
    <source>
        <dbReference type="EMBL" id="PPJ23384.1"/>
    </source>
</evidence>